<accession>A0A380PVQ3</accession>
<evidence type="ECO:0000313" key="6">
    <source>
        <dbReference type="EMBL" id="SUP77359.1"/>
    </source>
</evidence>
<dbReference type="InterPro" id="IPR027417">
    <property type="entry name" value="P-loop_NTPase"/>
</dbReference>
<keyword evidence="2" id="KW-0479">Metal-binding</keyword>
<evidence type="ECO:0000313" key="7">
    <source>
        <dbReference type="Proteomes" id="UP000254835"/>
    </source>
</evidence>
<organism evidence="6 7">
    <name type="scientific">Yersinia frederiksenii</name>
    <dbReference type="NCBI Taxonomy" id="29484"/>
    <lineage>
        <taxon>Bacteria</taxon>
        <taxon>Pseudomonadati</taxon>
        <taxon>Pseudomonadota</taxon>
        <taxon>Gammaproteobacteria</taxon>
        <taxon>Enterobacterales</taxon>
        <taxon>Yersiniaceae</taxon>
        <taxon>Yersinia</taxon>
    </lineage>
</organism>
<dbReference type="OrthoDB" id="9788517at2"/>
<dbReference type="NCBIfam" id="NF041025">
    <property type="entry name" value="antiphage_deaminase"/>
    <property type="match status" value="1"/>
</dbReference>
<dbReference type="RefSeq" id="WP_115155767.1">
    <property type="nucleotide sequence ID" value="NZ_UHJA01000001.1"/>
</dbReference>
<evidence type="ECO:0000256" key="4">
    <source>
        <dbReference type="ARBA" id="ARBA00022833"/>
    </source>
</evidence>
<dbReference type="GO" id="GO:0008270">
    <property type="term" value="F:zinc ion binding"/>
    <property type="evidence" value="ECO:0007669"/>
    <property type="project" value="InterPro"/>
</dbReference>
<keyword evidence="4" id="KW-0862">Zinc</keyword>
<reference evidence="6 7" key="1">
    <citation type="submission" date="2018-06" db="EMBL/GenBank/DDBJ databases">
        <authorList>
            <consortium name="Pathogen Informatics"/>
            <person name="Doyle S."/>
        </authorList>
    </citation>
    <scope>NUCLEOTIDE SEQUENCE [LARGE SCALE GENOMIC DNA]</scope>
    <source>
        <strain evidence="6 7">NCTC11470</strain>
    </source>
</reference>
<dbReference type="SUPFAM" id="SSF53927">
    <property type="entry name" value="Cytidine deaminase-like"/>
    <property type="match status" value="1"/>
</dbReference>
<dbReference type="AlphaFoldDB" id="A0A380PVQ3"/>
<keyword evidence="3" id="KW-0378">Hydrolase</keyword>
<comment type="similarity">
    <text evidence="1">Belongs to the cytidine and deoxycytidylate deaminase family.</text>
</comment>
<dbReference type="GO" id="GO:0004132">
    <property type="term" value="F:dCMP deaminase activity"/>
    <property type="evidence" value="ECO:0007669"/>
    <property type="project" value="TreeGrafter"/>
</dbReference>
<evidence type="ECO:0000259" key="5">
    <source>
        <dbReference type="PROSITE" id="PS51747"/>
    </source>
</evidence>
<dbReference type="InterPro" id="IPR016192">
    <property type="entry name" value="APOBEC/CMP_deaminase_Zn-bd"/>
</dbReference>
<dbReference type="PANTHER" id="PTHR11086:SF18">
    <property type="entry name" value="DEOXYCYTIDYLATE DEAMINASE"/>
    <property type="match status" value="1"/>
</dbReference>
<sequence>MVEAAKQTPFTDVSEDLKDKVKLKDGDGSAFEIINSRRSRELIIALCGAIGSDVNKLKETLISKLTNCGYKIEYVKLSEIISSQHPDSDKINAYKGYEHHYHLQELGNGLRKKYEVDGVFSIIAEMAITNISARRDANFGQEAKENKIVKTQEKVAYIIDQLKHPDEVDLFKVVYGSNFYLIGMLRTIEERTQSLEDEGMAPAKVAELISRDKMLKDADGKKIKHGQNVEETLQKSDYFIRNTDLSTEIESSVERFIKLIHGVNHITPTRDEVGMYAAHSASFRSACLSRQVGSAITDDNGIILATGCNDVPKFGGGLYTAESRNDKRCFNKDGCYNDKHKNLLKEEIKSILTKFQINESELIADKIMSETKAKSLIEYSRAIHAEMDAIISLARNSNASVENKVLYCTTYPCHNCARHIVAAGIKRVVYIEPYEKSLARQLHSDSISHTEHDANKVAFQCFEGVSPSRYDKFFKYHSRRKDSAGKTLNNVVIDLHHVDPSYLDSYFEYEKKIAIKLTEKTKTSGKKE</sequence>
<dbReference type="PANTHER" id="PTHR11086">
    <property type="entry name" value="DEOXYCYTIDYLATE DEAMINASE-RELATED"/>
    <property type="match status" value="1"/>
</dbReference>
<dbReference type="InterPro" id="IPR002125">
    <property type="entry name" value="CMP_dCMP_dom"/>
</dbReference>
<dbReference type="InterPro" id="IPR016193">
    <property type="entry name" value="Cytidine_deaminase-like"/>
</dbReference>
<dbReference type="Gene3D" id="3.40.50.300">
    <property type="entry name" value="P-loop containing nucleotide triphosphate hydrolases"/>
    <property type="match status" value="1"/>
</dbReference>
<evidence type="ECO:0000256" key="1">
    <source>
        <dbReference type="ARBA" id="ARBA00006576"/>
    </source>
</evidence>
<name>A0A380PVQ3_YERFR</name>
<protein>
    <submittedName>
        <fullName evidence="6">ComE operon protein 2</fullName>
    </submittedName>
</protein>
<dbReference type="Gene3D" id="3.40.140.10">
    <property type="entry name" value="Cytidine Deaminase, domain 2"/>
    <property type="match status" value="1"/>
</dbReference>
<dbReference type="EMBL" id="UHJA01000001">
    <property type="protein sequence ID" value="SUP77359.1"/>
    <property type="molecule type" value="Genomic_DNA"/>
</dbReference>
<dbReference type="GO" id="GO:0005737">
    <property type="term" value="C:cytoplasm"/>
    <property type="evidence" value="ECO:0007669"/>
    <property type="project" value="TreeGrafter"/>
</dbReference>
<dbReference type="PROSITE" id="PS00903">
    <property type="entry name" value="CYT_DCMP_DEAMINASES_1"/>
    <property type="match status" value="1"/>
</dbReference>
<dbReference type="PROSITE" id="PS51747">
    <property type="entry name" value="CYT_DCMP_DEAMINASES_2"/>
    <property type="match status" value="1"/>
</dbReference>
<feature type="domain" description="CMP/dCMP-type deaminase" evidence="5">
    <location>
        <begin position="269"/>
        <end position="441"/>
    </location>
</feature>
<evidence type="ECO:0000256" key="3">
    <source>
        <dbReference type="ARBA" id="ARBA00022801"/>
    </source>
</evidence>
<dbReference type="Proteomes" id="UP000254835">
    <property type="component" value="Unassembled WGS sequence"/>
</dbReference>
<dbReference type="InterPro" id="IPR015517">
    <property type="entry name" value="dCMP_deaminase-rel"/>
</dbReference>
<dbReference type="Pfam" id="PF00383">
    <property type="entry name" value="dCMP_cyt_deam_1"/>
    <property type="match status" value="1"/>
</dbReference>
<proteinExistence type="inferred from homology"/>
<evidence type="ECO:0000256" key="2">
    <source>
        <dbReference type="ARBA" id="ARBA00022723"/>
    </source>
</evidence>
<gene>
    <name evidence="6" type="ORF">NCTC11470_02425</name>
</gene>